<evidence type="ECO:0000256" key="4">
    <source>
        <dbReference type="ARBA" id="ARBA00023163"/>
    </source>
</evidence>
<evidence type="ECO:0000256" key="1">
    <source>
        <dbReference type="ARBA" id="ARBA00022553"/>
    </source>
</evidence>
<organism evidence="8 9">
    <name type="scientific">Saxibacter everestensis</name>
    <dbReference type="NCBI Taxonomy" id="2909229"/>
    <lineage>
        <taxon>Bacteria</taxon>
        <taxon>Bacillati</taxon>
        <taxon>Actinomycetota</taxon>
        <taxon>Actinomycetes</taxon>
        <taxon>Micrococcales</taxon>
        <taxon>Brevibacteriaceae</taxon>
        <taxon>Saxibacter</taxon>
    </lineage>
</organism>
<sequence length="222" mass="23684">MSTIRVLIADDHSAIRAGLRMILESCEDIEVVAEAGDGATALRMAEACKPDVILMDIRMPGLDGIATTRQLVQESAARVIMLTTFDIDDYIFAALKAGAAGFLLKSIEAPALIDAIRTAHAGDGVLSPAVTKKVLLRFASLPEAPVAPELPAELSGLTEREFDVLRCLGAGLSNVQIARRLVVAETTVKTHVSRVLSKLQLSSRVQVALFCREHGIDAVEAN</sequence>
<evidence type="ECO:0000313" key="9">
    <source>
        <dbReference type="Proteomes" id="UP001209083"/>
    </source>
</evidence>
<dbReference type="CDD" id="cd06170">
    <property type="entry name" value="LuxR_C_like"/>
    <property type="match status" value="1"/>
</dbReference>
<dbReference type="EMBL" id="CP090958">
    <property type="protein sequence ID" value="WGW13477.1"/>
    <property type="molecule type" value="Genomic_DNA"/>
</dbReference>
<dbReference type="Proteomes" id="UP001209083">
    <property type="component" value="Chromosome"/>
</dbReference>
<keyword evidence="1 5" id="KW-0597">Phosphoprotein</keyword>
<keyword evidence="4" id="KW-0804">Transcription</keyword>
<gene>
    <name evidence="8" type="ORF">LWF01_06895</name>
</gene>
<keyword evidence="2" id="KW-0805">Transcription regulation</keyword>
<proteinExistence type="predicted"/>
<dbReference type="SMART" id="SM00448">
    <property type="entry name" value="REC"/>
    <property type="match status" value="1"/>
</dbReference>
<evidence type="ECO:0000313" key="8">
    <source>
        <dbReference type="EMBL" id="WGW13477.1"/>
    </source>
</evidence>
<dbReference type="PANTHER" id="PTHR43214:SF24">
    <property type="entry name" value="TRANSCRIPTIONAL REGULATORY PROTEIN NARL-RELATED"/>
    <property type="match status" value="1"/>
</dbReference>
<evidence type="ECO:0000256" key="2">
    <source>
        <dbReference type="ARBA" id="ARBA00023015"/>
    </source>
</evidence>
<dbReference type="InterPro" id="IPR011006">
    <property type="entry name" value="CheY-like_superfamily"/>
</dbReference>
<dbReference type="PROSITE" id="PS50043">
    <property type="entry name" value="HTH_LUXR_2"/>
    <property type="match status" value="1"/>
</dbReference>
<dbReference type="InterPro" id="IPR001789">
    <property type="entry name" value="Sig_transdc_resp-reg_receiver"/>
</dbReference>
<keyword evidence="9" id="KW-1185">Reference proteome</keyword>
<dbReference type="PROSITE" id="PS00622">
    <property type="entry name" value="HTH_LUXR_1"/>
    <property type="match status" value="1"/>
</dbReference>
<keyword evidence="3" id="KW-0238">DNA-binding</keyword>
<dbReference type="Pfam" id="PF00072">
    <property type="entry name" value="Response_reg"/>
    <property type="match status" value="1"/>
</dbReference>
<reference evidence="8 9" key="1">
    <citation type="submission" date="2023-05" db="EMBL/GenBank/DDBJ databases">
        <title>Lithophilousrod everest ZFBP1038 complete genpme.</title>
        <authorList>
            <person name="Tian M."/>
        </authorList>
    </citation>
    <scope>NUCLEOTIDE SEQUENCE [LARGE SCALE GENOMIC DNA]</scope>
    <source>
        <strain evidence="8 9">ZFBP1038</strain>
    </source>
</reference>
<dbReference type="PRINTS" id="PR00038">
    <property type="entry name" value="HTHLUXR"/>
</dbReference>
<dbReference type="InterPro" id="IPR000792">
    <property type="entry name" value="Tscrpt_reg_LuxR_C"/>
</dbReference>
<dbReference type="PANTHER" id="PTHR43214">
    <property type="entry name" value="TWO-COMPONENT RESPONSE REGULATOR"/>
    <property type="match status" value="1"/>
</dbReference>
<dbReference type="InterPro" id="IPR058245">
    <property type="entry name" value="NreC/VraR/RcsB-like_REC"/>
</dbReference>
<dbReference type="Gene3D" id="3.40.50.2300">
    <property type="match status" value="1"/>
</dbReference>
<dbReference type="InterPro" id="IPR039420">
    <property type="entry name" value="WalR-like"/>
</dbReference>
<dbReference type="RefSeq" id="WP_432762001.1">
    <property type="nucleotide sequence ID" value="NZ_CP090958.1"/>
</dbReference>
<evidence type="ECO:0000259" key="7">
    <source>
        <dbReference type="PROSITE" id="PS50110"/>
    </source>
</evidence>
<protein>
    <submittedName>
        <fullName evidence="8">Response regulator transcription factor</fullName>
    </submittedName>
</protein>
<evidence type="ECO:0000256" key="5">
    <source>
        <dbReference type="PROSITE-ProRule" id="PRU00169"/>
    </source>
</evidence>
<feature type="domain" description="Response regulatory" evidence="7">
    <location>
        <begin position="5"/>
        <end position="120"/>
    </location>
</feature>
<dbReference type="SUPFAM" id="SSF52172">
    <property type="entry name" value="CheY-like"/>
    <property type="match status" value="1"/>
</dbReference>
<accession>A0ABY8QWT0</accession>
<dbReference type="Pfam" id="PF00196">
    <property type="entry name" value="GerE"/>
    <property type="match status" value="1"/>
</dbReference>
<dbReference type="PROSITE" id="PS50110">
    <property type="entry name" value="RESPONSE_REGULATORY"/>
    <property type="match status" value="1"/>
</dbReference>
<dbReference type="SMART" id="SM00421">
    <property type="entry name" value="HTH_LUXR"/>
    <property type="match status" value="1"/>
</dbReference>
<evidence type="ECO:0000259" key="6">
    <source>
        <dbReference type="PROSITE" id="PS50043"/>
    </source>
</evidence>
<name>A0ABY8QWT0_9MICO</name>
<dbReference type="CDD" id="cd17535">
    <property type="entry name" value="REC_NarL-like"/>
    <property type="match status" value="1"/>
</dbReference>
<feature type="modified residue" description="4-aspartylphosphate" evidence="5">
    <location>
        <position position="56"/>
    </location>
</feature>
<evidence type="ECO:0000256" key="3">
    <source>
        <dbReference type="ARBA" id="ARBA00023125"/>
    </source>
</evidence>
<feature type="domain" description="HTH luxR-type" evidence="6">
    <location>
        <begin position="150"/>
        <end position="215"/>
    </location>
</feature>